<accession>A0A9P9AKR7</accession>
<reference evidence="1 2" key="1">
    <citation type="journal article" date="2021" name="Nat. Commun.">
        <title>Genetic determinants of endophytism in the Arabidopsis root mycobiome.</title>
        <authorList>
            <person name="Mesny F."/>
            <person name="Miyauchi S."/>
            <person name="Thiergart T."/>
            <person name="Pickel B."/>
            <person name="Atanasova L."/>
            <person name="Karlsson M."/>
            <person name="Huettel B."/>
            <person name="Barry K.W."/>
            <person name="Haridas S."/>
            <person name="Chen C."/>
            <person name="Bauer D."/>
            <person name="Andreopoulos W."/>
            <person name="Pangilinan J."/>
            <person name="LaButti K."/>
            <person name="Riley R."/>
            <person name="Lipzen A."/>
            <person name="Clum A."/>
            <person name="Drula E."/>
            <person name="Henrissat B."/>
            <person name="Kohler A."/>
            <person name="Grigoriev I.V."/>
            <person name="Martin F.M."/>
            <person name="Hacquard S."/>
        </authorList>
    </citation>
    <scope>NUCLEOTIDE SEQUENCE [LARGE SCALE GENOMIC DNA]</scope>
    <source>
        <strain evidence="1 2">MPI-CAGE-CH-0241</strain>
    </source>
</reference>
<protein>
    <recommendedName>
        <fullName evidence="3">Chromo domain-containing protein</fullName>
    </recommendedName>
</protein>
<organism evidence="1 2">
    <name type="scientific">Thelonectria olida</name>
    <dbReference type="NCBI Taxonomy" id="1576542"/>
    <lineage>
        <taxon>Eukaryota</taxon>
        <taxon>Fungi</taxon>
        <taxon>Dikarya</taxon>
        <taxon>Ascomycota</taxon>
        <taxon>Pezizomycotina</taxon>
        <taxon>Sordariomycetes</taxon>
        <taxon>Hypocreomycetidae</taxon>
        <taxon>Hypocreales</taxon>
        <taxon>Nectriaceae</taxon>
        <taxon>Thelonectria</taxon>
    </lineage>
</organism>
<gene>
    <name evidence="1" type="ORF">B0T10DRAFT_362788</name>
</gene>
<evidence type="ECO:0000313" key="1">
    <source>
        <dbReference type="EMBL" id="KAH6872009.1"/>
    </source>
</evidence>
<keyword evidence="2" id="KW-1185">Reference proteome</keyword>
<evidence type="ECO:0008006" key="3">
    <source>
        <dbReference type="Google" id="ProtNLM"/>
    </source>
</evidence>
<feature type="non-terminal residue" evidence="1">
    <location>
        <position position="108"/>
    </location>
</feature>
<dbReference type="Proteomes" id="UP000777438">
    <property type="component" value="Unassembled WGS sequence"/>
</dbReference>
<name>A0A9P9AKR7_9HYPO</name>
<sequence length="108" mass="12412">TAWSSHVIVKQVRATLKDSQRTFHDVAVSNLDSSLWDWPPSDRLMWIVDDAQGLRCRQRPYLGDEVSEQEVKEIKEVFGCHECGGGSSYLAVRWEGYEGPTWELESRL</sequence>
<dbReference type="EMBL" id="JAGPYM010000048">
    <property type="protein sequence ID" value="KAH6872009.1"/>
    <property type="molecule type" value="Genomic_DNA"/>
</dbReference>
<dbReference type="AlphaFoldDB" id="A0A9P9AKR7"/>
<evidence type="ECO:0000313" key="2">
    <source>
        <dbReference type="Proteomes" id="UP000777438"/>
    </source>
</evidence>
<feature type="non-terminal residue" evidence="1">
    <location>
        <position position="1"/>
    </location>
</feature>
<proteinExistence type="predicted"/>
<comment type="caution">
    <text evidence="1">The sequence shown here is derived from an EMBL/GenBank/DDBJ whole genome shotgun (WGS) entry which is preliminary data.</text>
</comment>
<dbReference type="OrthoDB" id="5235533at2759"/>